<comment type="caution">
    <text evidence="5">The sequence shown here is derived from an EMBL/GenBank/DDBJ whole genome shotgun (WGS) entry which is preliminary data.</text>
</comment>
<dbReference type="STRING" id="329046.A0A1Y2BPE4"/>
<dbReference type="Gene3D" id="2.30.29.30">
    <property type="entry name" value="Pleckstrin-homology domain (PH domain)/Phosphotyrosine-binding domain (PTB)"/>
    <property type="match status" value="1"/>
</dbReference>
<dbReference type="InterPro" id="IPR008936">
    <property type="entry name" value="Rho_GTPase_activation_prot"/>
</dbReference>
<feature type="compositionally biased region" description="Low complexity" evidence="2">
    <location>
        <begin position="480"/>
        <end position="490"/>
    </location>
</feature>
<reference evidence="5 6" key="1">
    <citation type="submission" date="2016-07" db="EMBL/GenBank/DDBJ databases">
        <title>Pervasive Adenine N6-methylation of Active Genes in Fungi.</title>
        <authorList>
            <consortium name="DOE Joint Genome Institute"/>
            <person name="Mondo S.J."/>
            <person name="Dannebaum R.O."/>
            <person name="Kuo R.C."/>
            <person name="Labutti K."/>
            <person name="Haridas S."/>
            <person name="Kuo A."/>
            <person name="Salamov A."/>
            <person name="Ahrendt S.R."/>
            <person name="Lipzen A."/>
            <person name="Sullivan W."/>
            <person name="Andreopoulos W.B."/>
            <person name="Clum A."/>
            <person name="Lindquist E."/>
            <person name="Daum C."/>
            <person name="Ramamoorthy G.K."/>
            <person name="Gryganskyi A."/>
            <person name="Culley D."/>
            <person name="Magnuson J.K."/>
            <person name="James T.Y."/>
            <person name="O'Malley M.A."/>
            <person name="Stajich J.E."/>
            <person name="Spatafora J.W."/>
            <person name="Visel A."/>
            <person name="Grigoriev I.V."/>
        </authorList>
    </citation>
    <scope>NUCLEOTIDE SEQUENCE [LARGE SCALE GENOMIC DNA]</scope>
    <source>
        <strain evidence="5 6">JEL800</strain>
    </source>
</reference>
<dbReference type="Gene3D" id="1.10.555.10">
    <property type="entry name" value="Rho GTPase activation protein"/>
    <property type="match status" value="1"/>
</dbReference>
<dbReference type="AlphaFoldDB" id="A0A1Y2BPE4"/>
<dbReference type="Pfam" id="PF00169">
    <property type="entry name" value="PH"/>
    <property type="match status" value="1"/>
</dbReference>
<name>A0A1Y2BPE4_9FUNG</name>
<dbReference type="PANTHER" id="PTHR23176">
    <property type="entry name" value="RHO/RAC/CDC GTPASE-ACTIVATING PROTEIN"/>
    <property type="match status" value="1"/>
</dbReference>
<dbReference type="InterPro" id="IPR000198">
    <property type="entry name" value="RhoGAP_dom"/>
</dbReference>
<feature type="region of interest" description="Disordered" evidence="2">
    <location>
        <begin position="437"/>
        <end position="490"/>
    </location>
</feature>
<dbReference type="PROSITE" id="PS50003">
    <property type="entry name" value="PH_DOMAIN"/>
    <property type="match status" value="1"/>
</dbReference>
<evidence type="ECO:0000313" key="5">
    <source>
        <dbReference type="EMBL" id="ORY36622.1"/>
    </source>
</evidence>
<dbReference type="SUPFAM" id="SSF48350">
    <property type="entry name" value="GTPase activation domain, GAP"/>
    <property type="match status" value="1"/>
</dbReference>
<feature type="compositionally biased region" description="Polar residues" evidence="2">
    <location>
        <begin position="172"/>
        <end position="188"/>
    </location>
</feature>
<feature type="compositionally biased region" description="Low complexity" evidence="2">
    <location>
        <begin position="152"/>
        <end position="171"/>
    </location>
</feature>
<evidence type="ECO:0000259" key="3">
    <source>
        <dbReference type="PROSITE" id="PS50003"/>
    </source>
</evidence>
<evidence type="ECO:0000256" key="1">
    <source>
        <dbReference type="ARBA" id="ARBA00022468"/>
    </source>
</evidence>
<keyword evidence="1" id="KW-0343">GTPase activation</keyword>
<dbReference type="InterPro" id="IPR011993">
    <property type="entry name" value="PH-like_dom_sf"/>
</dbReference>
<evidence type="ECO:0000313" key="6">
    <source>
        <dbReference type="Proteomes" id="UP000193642"/>
    </source>
</evidence>
<feature type="compositionally biased region" description="Low complexity" evidence="2">
    <location>
        <begin position="277"/>
        <end position="289"/>
    </location>
</feature>
<dbReference type="Pfam" id="PF00620">
    <property type="entry name" value="RhoGAP"/>
    <property type="match status" value="1"/>
</dbReference>
<evidence type="ECO:0000259" key="4">
    <source>
        <dbReference type="PROSITE" id="PS50238"/>
    </source>
</evidence>
<feature type="domain" description="PH" evidence="3">
    <location>
        <begin position="319"/>
        <end position="438"/>
    </location>
</feature>
<feature type="region of interest" description="Disordered" evidence="2">
    <location>
        <begin position="152"/>
        <end position="242"/>
    </location>
</feature>
<evidence type="ECO:0000256" key="2">
    <source>
        <dbReference type="SAM" id="MobiDB-lite"/>
    </source>
</evidence>
<feature type="region of interest" description="Disordered" evidence="2">
    <location>
        <begin position="264"/>
        <end position="310"/>
    </location>
</feature>
<dbReference type="InterPro" id="IPR050729">
    <property type="entry name" value="Rho-GAP"/>
</dbReference>
<dbReference type="SMART" id="SM00324">
    <property type="entry name" value="RhoGAP"/>
    <property type="match status" value="1"/>
</dbReference>
<dbReference type="PROSITE" id="PS50238">
    <property type="entry name" value="RHOGAP"/>
    <property type="match status" value="1"/>
</dbReference>
<dbReference type="EMBL" id="MCGO01000054">
    <property type="protein sequence ID" value="ORY36622.1"/>
    <property type="molecule type" value="Genomic_DNA"/>
</dbReference>
<organism evidence="5 6">
    <name type="scientific">Rhizoclosmatium globosum</name>
    <dbReference type="NCBI Taxonomy" id="329046"/>
    <lineage>
        <taxon>Eukaryota</taxon>
        <taxon>Fungi</taxon>
        <taxon>Fungi incertae sedis</taxon>
        <taxon>Chytridiomycota</taxon>
        <taxon>Chytridiomycota incertae sedis</taxon>
        <taxon>Chytridiomycetes</taxon>
        <taxon>Chytridiales</taxon>
        <taxon>Chytriomycetaceae</taxon>
        <taxon>Rhizoclosmatium</taxon>
    </lineage>
</organism>
<sequence length="731" mass="78527">MAAAAEVTHDLDTVLRRITVTTNEAVAEVQTLLERYSDAKQSVPLLVATLAAERNALRSQLKQMRERTSLYSDLSVDSDVDVVDDEHGGGTLLDDDEYDLIAMAAMPSRAQVRKSILSVLNVATPSVAASTKPLDPVQEEEHESFIIDTISTTPISPASPQSTQSPQSPQSLYNRSSTVAIGTRASSKPMSPISALSSPSSDDGGVSPSARDLSSNSASVPPPSPSHQNEPLIPPRQRQPSATFSDHASNLLVIPKRNQSSAASRLSVLQSTDNAEDSSGAAVGDDSSANTATSPHLAPKPSTASFAPSESLSASTADEVYMEGFLVKKMNLAFGGVSDGSGSGWGWKPRYFKLKETVLEEYDSKSMNKIGTIHLKSTTIVSALNSSSQNQSAGTAHAFTIVEHKHSIPANINIRHTLCTHAQADRDAWVEAINARIPGGSAQGPAIPPKPRPHRTSEQHARAERQESLESGGSATPTRQQQNGQNQFFQSPGQRTAMNMLQEGAVGVARRGLNMVFGGTDKNKKKELPTKQANEPIFGAPLAKGVTLSKLDPEVPLTSIVSRCLEFLETTQAIKEEGIYRLSGSTSQIQHLRSVFDTDLDLNLVKLAEAGEFIDPHAVTGLLKLYLRELPDSILGPPESELKKEIMKLSNHPSKEDKVSELSRLLPMLPVENYFLLRRLSEHLGRVIAEAGVNKMSMVNLSIVFSPTLGVPGGLLQCMVLDYDGVFGAEE</sequence>
<dbReference type="InterPro" id="IPR001849">
    <property type="entry name" value="PH_domain"/>
</dbReference>
<dbReference type="GO" id="GO:0007165">
    <property type="term" value="P:signal transduction"/>
    <property type="evidence" value="ECO:0007669"/>
    <property type="project" value="InterPro"/>
</dbReference>
<dbReference type="Proteomes" id="UP000193642">
    <property type="component" value="Unassembled WGS sequence"/>
</dbReference>
<dbReference type="SUPFAM" id="SSF50729">
    <property type="entry name" value="PH domain-like"/>
    <property type="match status" value="1"/>
</dbReference>
<dbReference type="GO" id="GO:0005737">
    <property type="term" value="C:cytoplasm"/>
    <property type="evidence" value="ECO:0007669"/>
    <property type="project" value="TreeGrafter"/>
</dbReference>
<feature type="compositionally biased region" description="Basic and acidic residues" evidence="2">
    <location>
        <begin position="455"/>
        <end position="468"/>
    </location>
</feature>
<gene>
    <name evidence="5" type="ORF">BCR33DRAFT_721850</name>
</gene>
<dbReference type="GO" id="GO:0005096">
    <property type="term" value="F:GTPase activator activity"/>
    <property type="evidence" value="ECO:0007669"/>
    <property type="project" value="UniProtKB-KW"/>
</dbReference>
<feature type="compositionally biased region" description="Polar residues" evidence="2">
    <location>
        <begin position="264"/>
        <end position="273"/>
    </location>
</feature>
<protein>
    <recommendedName>
        <fullName evidence="7">RhoGAP-domain-containing protein</fullName>
    </recommendedName>
</protein>
<dbReference type="SMART" id="SM00233">
    <property type="entry name" value="PH"/>
    <property type="match status" value="1"/>
</dbReference>
<accession>A0A1Y2BPE4</accession>
<proteinExistence type="predicted"/>
<evidence type="ECO:0008006" key="7">
    <source>
        <dbReference type="Google" id="ProtNLM"/>
    </source>
</evidence>
<feature type="compositionally biased region" description="Low complexity" evidence="2">
    <location>
        <begin position="189"/>
        <end position="219"/>
    </location>
</feature>
<dbReference type="PANTHER" id="PTHR23176:SF129">
    <property type="entry name" value="RHO GTPASE ACTIVATING PROTEIN AT 16F, ISOFORM E-RELATED"/>
    <property type="match status" value="1"/>
</dbReference>
<feature type="domain" description="Rho-GAP" evidence="4">
    <location>
        <begin position="546"/>
        <end position="731"/>
    </location>
</feature>
<keyword evidence="6" id="KW-1185">Reference proteome</keyword>
<feature type="compositionally biased region" description="Polar residues" evidence="2">
    <location>
        <begin position="469"/>
        <end position="479"/>
    </location>
</feature>
<dbReference type="OrthoDB" id="185175at2759"/>